<dbReference type="Proteomes" id="UP000284177">
    <property type="component" value="Unassembled WGS sequence"/>
</dbReference>
<dbReference type="GO" id="GO:0008237">
    <property type="term" value="F:metallopeptidase activity"/>
    <property type="evidence" value="ECO:0007669"/>
    <property type="project" value="InterPro"/>
</dbReference>
<dbReference type="InterPro" id="IPR036059">
    <property type="entry name" value="TldD/PmbA_sf"/>
</dbReference>
<dbReference type="InterPro" id="IPR045570">
    <property type="entry name" value="Metalloprtase-TldD/E_cen_dom"/>
</dbReference>
<dbReference type="EMBL" id="MCIB01000034">
    <property type="protein sequence ID" value="RKD30566.1"/>
    <property type="molecule type" value="Genomic_DNA"/>
</dbReference>
<dbReference type="Pfam" id="PF01523">
    <property type="entry name" value="PmbA_TldD_1st"/>
    <property type="match status" value="1"/>
</dbReference>
<evidence type="ECO:0000313" key="5">
    <source>
        <dbReference type="EMBL" id="RKD30566.1"/>
    </source>
</evidence>
<dbReference type="InterPro" id="IPR047657">
    <property type="entry name" value="PmbA"/>
</dbReference>
<dbReference type="Pfam" id="PF19290">
    <property type="entry name" value="PmbA_TldD_2nd"/>
    <property type="match status" value="1"/>
</dbReference>
<dbReference type="InterPro" id="IPR045569">
    <property type="entry name" value="Metalloprtase-TldD/E_C"/>
</dbReference>
<proteinExistence type="inferred from homology"/>
<dbReference type="PANTHER" id="PTHR43421:SF1">
    <property type="entry name" value="METALLOPROTEASE PMBA"/>
    <property type="match status" value="1"/>
</dbReference>
<evidence type="ECO:0000313" key="6">
    <source>
        <dbReference type="Proteomes" id="UP000284177"/>
    </source>
</evidence>
<evidence type="ECO:0000256" key="1">
    <source>
        <dbReference type="ARBA" id="ARBA00005836"/>
    </source>
</evidence>
<gene>
    <name evidence="5" type="ORF">BET03_04310</name>
</gene>
<dbReference type="InterPro" id="IPR002510">
    <property type="entry name" value="Metalloprtase-TldD/E_N"/>
</dbReference>
<dbReference type="OrthoDB" id="9803618at2"/>
<dbReference type="InterPro" id="IPR035068">
    <property type="entry name" value="TldD/PmbA_N"/>
</dbReference>
<dbReference type="AlphaFoldDB" id="A0A419SZD1"/>
<comment type="caution">
    <text evidence="5">The sequence shown here is derived from an EMBL/GenBank/DDBJ whole genome shotgun (WGS) entry which is preliminary data.</text>
</comment>
<dbReference type="PANTHER" id="PTHR43421">
    <property type="entry name" value="METALLOPROTEASE PMBA"/>
    <property type="match status" value="1"/>
</dbReference>
<reference evidence="5 6" key="1">
    <citation type="submission" date="2016-08" db="EMBL/GenBank/DDBJ databases">
        <title>Novel Firmicutes and Novel Genomes.</title>
        <authorList>
            <person name="Poppleton D.I."/>
            <person name="Gribaldo S."/>
        </authorList>
    </citation>
    <scope>NUCLEOTIDE SEQUENCE [LARGE SCALE GENOMIC DNA]</scope>
    <source>
        <strain evidence="5 6">CTT3</strain>
    </source>
</reference>
<feature type="domain" description="Metalloprotease TldD/E C-terminal" evidence="3">
    <location>
        <begin position="225"/>
        <end position="450"/>
    </location>
</feature>
<dbReference type="SUPFAM" id="SSF111283">
    <property type="entry name" value="Putative modulator of DNA gyrase, PmbA/TldD"/>
    <property type="match status" value="1"/>
</dbReference>
<dbReference type="Pfam" id="PF19289">
    <property type="entry name" value="PmbA_TldD_3rd"/>
    <property type="match status" value="1"/>
</dbReference>
<sequence>MDIKELVDRLFEYGKKQGFEDMEVYIHGNKKLDIKIFKGEIDKYSLADERGLSFRGIYKGKMGYSYTEKLDKDSIKTLVTDAMDNALNIDSDDEEFIFKGSKNYKEVKSFNKELENISTKEKINFVKELEKEAFALDKRVVAVDYCFYGEETVYSRIVNTKGLDLENNSNIAYSYISVVVKDGDDVKTSGKYIITNDFSKFHVKSLAKEAVDEAISMLGADSIESGEYTTILRNDVAANILEAFVPIFSAENVQKGLSLLKDKIGKEIANSNITIVDDPYMEGGIASSSFDAEGVSTKYKKVIDNGILKTYLHNLKTAKKDGVESTGNGYKGSYKSPISIAPSNMYIKKGQNSFNKIIEDIEKGILIIDVQGLHSGLNPVSGDFSLSAYGYEIEKGKIKRPINQITIAGNFFDMLKEIEVIADDLKFVLPSGNGFIGSPSLKIKKLSISGK</sequence>
<dbReference type="Gene3D" id="3.30.2290.10">
    <property type="entry name" value="PmbA/TldD superfamily"/>
    <property type="match status" value="1"/>
</dbReference>
<name>A0A419SZD1_9FIRM</name>
<dbReference type="GO" id="GO:0006508">
    <property type="term" value="P:proteolysis"/>
    <property type="evidence" value="ECO:0007669"/>
    <property type="project" value="InterPro"/>
</dbReference>
<keyword evidence="6" id="KW-1185">Reference proteome</keyword>
<dbReference type="GO" id="GO:0005829">
    <property type="term" value="C:cytosol"/>
    <property type="evidence" value="ECO:0007669"/>
    <property type="project" value="TreeGrafter"/>
</dbReference>
<organism evidence="5 6">
    <name type="scientific">Thermohalobacter berrensis</name>
    <dbReference type="NCBI Taxonomy" id="99594"/>
    <lineage>
        <taxon>Bacteria</taxon>
        <taxon>Bacillati</taxon>
        <taxon>Bacillota</taxon>
        <taxon>Tissierellia</taxon>
        <taxon>Tissierellales</taxon>
        <taxon>Thermohalobacteraceae</taxon>
        <taxon>Thermohalobacter</taxon>
    </lineage>
</organism>
<accession>A0A419SZD1</accession>
<feature type="domain" description="Metalloprotease TldD/E central" evidence="4">
    <location>
        <begin position="113"/>
        <end position="218"/>
    </location>
</feature>
<dbReference type="RefSeq" id="WP_120170041.1">
    <property type="nucleotide sequence ID" value="NZ_MCIB01000034.1"/>
</dbReference>
<evidence type="ECO:0000259" key="4">
    <source>
        <dbReference type="Pfam" id="PF19290"/>
    </source>
</evidence>
<feature type="domain" description="Metalloprotease TldD/E N-terminal" evidence="2">
    <location>
        <begin position="23"/>
        <end position="86"/>
    </location>
</feature>
<evidence type="ECO:0000259" key="2">
    <source>
        <dbReference type="Pfam" id="PF01523"/>
    </source>
</evidence>
<comment type="similarity">
    <text evidence="1">Belongs to the peptidase U62 family.</text>
</comment>
<evidence type="ECO:0000259" key="3">
    <source>
        <dbReference type="Pfam" id="PF19289"/>
    </source>
</evidence>
<protein>
    <submittedName>
        <fullName evidence="5">Peptidase U62</fullName>
    </submittedName>
</protein>